<feature type="compositionally biased region" description="Basic and acidic residues" evidence="1">
    <location>
        <begin position="42"/>
        <end position="66"/>
    </location>
</feature>
<proteinExistence type="predicted"/>
<protein>
    <submittedName>
        <fullName evidence="2">Uncharacterized protein</fullName>
    </submittedName>
</protein>
<reference evidence="2" key="1">
    <citation type="submission" date="2020-11" db="EMBL/GenBank/DDBJ databases">
        <authorList>
            <person name="Tran Van P."/>
        </authorList>
    </citation>
    <scope>NUCLEOTIDE SEQUENCE</scope>
</reference>
<evidence type="ECO:0000313" key="2">
    <source>
        <dbReference type="EMBL" id="CAD7246467.1"/>
    </source>
</evidence>
<feature type="compositionally biased region" description="Basic residues" evidence="1">
    <location>
        <begin position="28"/>
        <end position="38"/>
    </location>
</feature>
<evidence type="ECO:0000256" key="1">
    <source>
        <dbReference type="SAM" id="MobiDB-lite"/>
    </source>
</evidence>
<gene>
    <name evidence="2" type="ORF">DSTB1V02_LOCUS6317</name>
</gene>
<feature type="region of interest" description="Disordered" evidence="1">
    <location>
        <begin position="207"/>
        <end position="235"/>
    </location>
</feature>
<evidence type="ECO:0000313" key="3">
    <source>
        <dbReference type="Proteomes" id="UP000677054"/>
    </source>
</evidence>
<keyword evidence="3" id="KW-1185">Reference proteome</keyword>
<accession>A0A7R9A708</accession>
<organism evidence="2">
    <name type="scientific">Darwinula stevensoni</name>
    <dbReference type="NCBI Taxonomy" id="69355"/>
    <lineage>
        <taxon>Eukaryota</taxon>
        <taxon>Metazoa</taxon>
        <taxon>Ecdysozoa</taxon>
        <taxon>Arthropoda</taxon>
        <taxon>Crustacea</taxon>
        <taxon>Oligostraca</taxon>
        <taxon>Ostracoda</taxon>
        <taxon>Podocopa</taxon>
        <taxon>Podocopida</taxon>
        <taxon>Darwinulocopina</taxon>
        <taxon>Darwinuloidea</taxon>
        <taxon>Darwinulidae</taxon>
        <taxon>Darwinula</taxon>
    </lineage>
</organism>
<feature type="region of interest" description="Disordered" evidence="1">
    <location>
        <begin position="1"/>
        <end position="87"/>
    </location>
</feature>
<dbReference type="EMBL" id="CAJPEV010001141">
    <property type="protein sequence ID" value="CAG0890972.1"/>
    <property type="molecule type" value="Genomic_DNA"/>
</dbReference>
<name>A0A7R9A708_9CRUS</name>
<dbReference type="AlphaFoldDB" id="A0A7R9A708"/>
<sequence length="245" mass="28076">MCESLSPGNFSRAPYQPPPSSNEDEKRGKKRGTLRKIFRTLGRRDRDRGRRDRDRDRRDRDGEDPHPLSLPYEYNHSSHSQPTDDILDSSVAADPLITPAPPSLVLPPVPERRWYMESENRIPITEAIQRYKQIERQKRLDREARSDEIKNSEKESEVCVGETDASIYLSGSGLGLIGLAQVEGRMEWNVCTYVPRWFECEGLSRPCSKVSWPGSGRSPRPGPPIYPSSPHDDMDSSVLFCRFYR</sequence>
<dbReference type="EMBL" id="LR900658">
    <property type="protein sequence ID" value="CAD7246467.1"/>
    <property type="molecule type" value="Genomic_DNA"/>
</dbReference>
<dbReference type="Proteomes" id="UP000677054">
    <property type="component" value="Unassembled WGS sequence"/>
</dbReference>